<dbReference type="eggNOG" id="ENOG502R9SY">
    <property type="taxonomic scope" value="Eukaryota"/>
</dbReference>
<dbReference type="OrthoDB" id="1272at2759"/>
<evidence type="ECO:0000256" key="3">
    <source>
        <dbReference type="ARBA" id="ARBA00022490"/>
    </source>
</evidence>
<dbReference type="InParanoid" id="B7FT84"/>
<dbReference type="RefSeq" id="XP_002177795.1">
    <property type="nucleotide sequence ID" value="XM_002177759.1"/>
</dbReference>
<accession>B7FT84</accession>
<reference evidence="7" key="2">
    <citation type="submission" date="2008-08" db="EMBL/GenBank/DDBJ databases">
        <authorList>
            <consortium name="Diatom Consortium"/>
            <person name="Grigoriev I."/>
            <person name="Grimwood J."/>
            <person name="Kuo A."/>
            <person name="Otillar R.P."/>
            <person name="Salamov A."/>
            <person name="Detter J.C."/>
            <person name="Lindquist E."/>
            <person name="Shapiro H."/>
            <person name="Lucas S."/>
            <person name="Glavina del Rio T."/>
            <person name="Pitluck S."/>
            <person name="Rokhsar D."/>
            <person name="Bowler C."/>
        </authorList>
    </citation>
    <scope>GENOME REANNOTATION</scope>
    <source>
        <strain evidence="7">CCAP 1055/1</strain>
    </source>
</reference>
<keyword evidence="3" id="KW-0963">Cytoplasm</keyword>
<dbReference type="GO" id="GO:0005634">
    <property type="term" value="C:nucleus"/>
    <property type="evidence" value="ECO:0007669"/>
    <property type="project" value="UniProtKB-SubCell"/>
</dbReference>
<evidence type="ECO:0000313" key="6">
    <source>
        <dbReference type="EMBL" id="EEC50609.1"/>
    </source>
</evidence>
<dbReference type="STRING" id="556484.B7FT84"/>
<evidence type="ECO:0000256" key="2">
    <source>
        <dbReference type="ARBA" id="ARBA00004496"/>
    </source>
</evidence>
<comment type="subcellular location">
    <subcellularLocation>
        <location evidence="2">Cytoplasm</location>
    </subcellularLocation>
    <subcellularLocation>
        <location evidence="1">Nucleus</location>
    </subcellularLocation>
</comment>
<evidence type="ECO:0000313" key="7">
    <source>
        <dbReference type="Proteomes" id="UP000000759"/>
    </source>
</evidence>
<dbReference type="Proteomes" id="UP000000759">
    <property type="component" value="Chromosome 2"/>
</dbReference>
<dbReference type="KEGG" id="pti:PHATRDRAFT_43723"/>
<dbReference type="PaxDb" id="2850-Phatr43723"/>
<proteinExistence type="predicted"/>
<dbReference type="Pfam" id="PF14811">
    <property type="entry name" value="TPD"/>
    <property type="match status" value="1"/>
</dbReference>
<keyword evidence="7" id="KW-1185">Reference proteome</keyword>
<dbReference type="InterPro" id="IPR029404">
    <property type="entry name" value="CDIN1"/>
</dbReference>
<dbReference type="PANTHER" id="PTHR31661:SF1">
    <property type="entry name" value="CDAN1-INTERACTING NUCLEASE 1"/>
    <property type="match status" value="1"/>
</dbReference>
<reference evidence="6 7" key="1">
    <citation type="journal article" date="2008" name="Nature">
        <title>The Phaeodactylum genome reveals the evolutionary history of diatom genomes.</title>
        <authorList>
            <person name="Bowler C."/>
            <person name="Allen A.E."/>
            <person name="Badger J.H."/>
            <person name="Grimwood J."/>
            <person name="Jabbari K."/>
            <person name="Kuo A."/>
            <person name="Maheswari U."/>
            <person name="Martens C."/>
            <person name="Maumus F."/>
            <person name="Otillar R.P."/>
            <person name="Rayko E."/>
            <person name="Salamov A."/>
            <person name="Vandepoele K."/>
            <person name="Beszteri B."/>
            <person name="Gruber A."/>
            <person name="Heijde M."/>
            <person name="Katinka M."/>
            <person name="Mock T."/>
            <person name="Valentin K."/>
            <person name="Verret F."/>
            <person name="Berges J.A."/>
            <person name="Brownlee C."/>
            <person name="Cadoret J.P."/>
            <person name="Chiovitti A."/>
            <person name="Choi C.J."/>
            <person name="Coesel S."/>
            <person name="De Martino A."/>
            <person name="Detter J.C."/>
            <person name="Durkin C."/>
            <person name="Falciatore A."/>
            <person name="Fournet J."/>
            <person name="Haruta M."/>
            <person name="Huysman M.J."/>
            <person name="Jenkins B.D."/>
            <person name="Jiroutova K."/>
            <person name="Jorgensen R.E."/>
            <person name="Joubert Y."/>
            <person name="Kaplan A."/>
            <person name="Kroger N."/>
            <person name="Kroth P.G."/>
            <person name="La Roche J."/>
            <person name="Lindquist E."/>
            <person name="Lommer M."/>
            <person name="Martin-Jezequel V."/>
            <person name="Lopez P.J."/>
            <person name="Lucas S."/>
            <person name="Mangogna M."/>
            <person name="McGinnis K."/>
            <person name="Medlin L.K."/>
            <person name="Montsant A."/>
            <person name="Oudot-Le Secq M.P."/>
            <person name="Napoli C."/>
            <person name="Obornik M."/>
            <person name="Parker M.S."/>
            <person name="Petit J.L."/>
            <person name="Porcel B.M."/>
            <person name="Poulsen N."/>
            <person name="Robison M."/>
            <person name="Rychlewski L."/>
            <person name="Rynearson T.A."/>
            <person name="Schmutz J."/>
            <person name="Shapiro H."/>
            <person name="Siaut M."/>
            <person name="Stanley M."/>
            <person name="Sussman M.R."/>
            <person name="Taylor A.R."/>
            <person name="Vardi A."/>
            <person name="von Dassow P."/>
            <person name="Vyverman W."/>
            <person name="Willis A."/>
            <person name="Wyrwicz L.S."/>
            <person name="Rokhsar D.S."/>
            <person name="Weissenbach J."/>
            <person name="Armbrust E.V."/>
            <person name="Green B.R."/>
            <person name="Van de Peer Y."/>
            <person name="Grigoriev I.V."/>
        </authorList>
    </citation>
    <scope>NUCLEOTIDE SEQUENCE [LARGE SCALE GENOMIC DNA]</scope>
    <source>
        <strain evidence="6 7">CCAP 1055/1</strain>
    </source>
</reference>
<gene>
    <name evidence="6" type="ORF">PHATRDRAFT_43723</name>
</gene>
<dbReference type="AlphaFoldDB" id="B7FT84"/>
<evidence type="ECO:0000256" key="4">
    <source>
        <dbReference type="ARBA" id="ARBA00023242"/>
    </source>
</evidence>
<keyword evidence="4" id="KW-0539">Nucleus</keyword>
<dbReference type="EMBL" id="CM000606">
    <property type="protein sequence ID" value="EEC50609.1"/>
    <property type="molecule type" value="Genomic_DNA"/>
</dbReference>
<dbReference type="GO" id="GO:0005737">
    <property type="term" value="C:cytoplasm"/>
    <property type="evidence" value="ECO:0007669"/>
    <property type="project" value="UniProtKB-SubCell"/>
</dbReference>
<protein>
    <recommendedName>
        <fullName evidence="5">CDAN1-interacting nuclease 1</fullName>
    </recommendedName>
</protein>
<organism evidence="6 7">
    <name type="scientific">Phaeodactylum tricornutum (strain CCAP 1055/1)</name>
    <dbReference type="NCBI Taxonomy" id="556484"/>
    <lineage>
        <taxon>Eukaryota</taxon>
        <taxon>Sar</taxon>
        <taxon>Stramenopiles</taxon>
        <taxon>Ochrophyta</taxon>
        <taxon>Bacillariophyta</taxon>
        <taxon>Bacillariophyceae</taxon>
        <taxon>Bacillariophycidae</taxon>
        <taxon>Naviculales</taxon>
        <taxon>Phaeodactylaceae</taxon>
        <taxon>Phaeodactylum</taxon>
    </lineage>
</organism>
<dbReference type="PANTHER" id="PTHR31661">
    <property type="entry name" value="SIMILAR TO CDNA SEQUENCE BC052040"/>
    <property type="match status" value="1"/>
</dbReference>
<evidence type="ECO:0000256" key="5">
    <source>
        <dbReference type="ARBA" id="ARBA00023480"/>
    </source>
</evidence>
<name>B7FT84_PHATC</name>
<sequence length="346" mass="39141">MRQEHLHYAEIESWFQKSVSAGSDFLFDTKLYERELNRLWDKFDVPFEVSGRYKRESNTLSDTSNSIVIVVYQLLQSFLRNVHVIHVKRQSSAIKKSLGNLADKYMAGSTIVELAKKENFPPYLLARWMVETITSINSRSALTEAMREPATILDPSVILPDYKESESVRPSCSSDSSVPSRISLEVQEAINADPMYGPLHDRERHTVGVEFEVVLEHLLSTRGLPFESEAELRSRGTAKTPDVLLTAPLGVPVRDKDGNEEWKVVCWIDSKALFGDVQTHQTSVLPQAETYLHRFGPGMIIYWFGHAPLERLDDAQGDLVIQGWELPTRLMLPTGDIVEPEAALIT</sequence>
<dbReference type="GeneID" id="7197253"/>
<evidence type="ECO:0000256" key="1">
    <source>
        <dbReference type="ARBA" id="ARBA00004123"/>
    </source>
</evidence>